<evidence type="ECO:0008006" key="5">
    <source>
        <dbReference type="Google" id="ProtNLM"/>
    </source>
</evidence>
<evidence type="ECO:0000256" key="1">
    <source>
        <dbReference type="SAM" id="MobiDB-lite"/>
    </source>
</evidence>
<feature type="compositionally biased region" description="Low complexity" evidence="1">
    <location>
        <begin position="295"/>
        <end position="312"/>
    </location>
</feature>
<keyword evidence="4" id="KW-1185">Reference proteome</keyword>
<reference evidence="3" key="1">
    <citation type="submission" date="2023-06" db="EMBL/GenBank/DDBJ databases">
        <title>Conoideocrella luteorostrata (Hypocreales: Clavicipitaceae), a potential biocontrol fungus for elongate hemlock scale in United States Christmas tree production areas.</title>
        <authorList>
            <person name="Barrett H."/>
            <person name="Lovett B."/>
            <person name="Macias A.M."/>
            <person name="Stajich J.E."/>
            <person name="Kasson M.T."/>
        </authorList>
    </citation>
    <scope>NUCLEOTIDE SEQUENCE</scope>
    <source>
        <strain evidence="3">ARSEF 14590</strain>
    </source>
</reference>
<dbReference type="AlphaFoldDB" id="A0AAJ0CI81"/>
<proteinExistence type="predicted"/>
<organism evidence="3 4">
    <name type="scientific">Conoideocrella luteorostrata</name>
    <dbReference type="NCBI Taxonomy" id="1105319"/>
    <lineage>
        <taxon>Eukaryota</taxon>
        <taxon>Fungi</taxon>
        <taxon>Dikarya</taxon>
        <taxon>Ascomycota</taxon>
        <taxon>Pezizomycotina</taxon>
        <taxon>Sordariomycetes</taxon>
        <taxon>Hypocreomycetidae</taxon>
        <taxon>Hypocreales</taxon>
        <taxon>Clavicipitaceae</taxon>
        <taxon>Conoideocrella</taxon>
    </lineage>
</organism>
<evidence type="ECO:0000256" key="2">
    <source>
        <dbReference type="SAM" id="SignalP"/>
    </source>
</evidence>
<name>A0AAJ0CI81_9HYPO</name>
<gene>
    <name evidence="3" type="ORF">QQS21_008883</name>
</gene>
<evidence type="ECO:0000313" key="4">
    <source>
        <dbReference type="Proteomes" id="UP001251528"/>
    </source>
</evidence>
<comment type="caution">
    <text evidence="3">The sequence shown here is derived from an EMBL/GenBank/DDBJ whole genome shotgun (WGS) entry which is preliminary data.</text>
</comment>
<feature type="compositionally biased region" description="Low complexity" evidence="1">
    <location>
        <begin position="276"/>
        <end position="287"/>
    </location>
</feature>
<dbReference type="Proteomes" id="UP001251528">
    <property type="component" value="Unassembled WGS sequence"/>
</dbReference>
<evidence type="ECO:0000313" key="3">
    <source>
        <dbReference type="EMBL" id="KAK2593395.1"/>
    </source>
</evidence>
<dbReference type="EMBL" id="JASWJB010000213">
    <property type="protein sequence ID" value="KAK2593395.1"/>
    <property type="molecule type" value="Genomic_DNA"/>
</dbReference>
<feature type="region of interest" description="Disordered" evidence="1">
    <location>
        <begin position="259"/>
        <end position="336"/>
    </location>
</feature>
<feature type="chain" id="PRO_5042527530" description="Lustrin A" evidence="2">
    <location>
        <begin position="18"/>
        <end position="336"/>
    </location>
</feature>
<accession>A0AAJ0CI81</accession>
<feature type="signal peptide" evidence="2">
    <location>
        <begin position="1"/>
        <end position="17"/>
    </location>
</feature>
<protein>
    <recommendedName>
        <fullName evidence="5">Lustrin A</fullName>
    </recommendedName>
</protein>
<keyword evidence="2" id="KW-0732">Signal</keyword>
<sequence length="336" mass="33991">MKTSVTALGMLAAVASAYQPGRHLHFPRGNGTENMTTLTIKTTQIHTVTSCAPTVTNCPAHPTAIATLPENQKTTMVVTETIVLSTTVCPVTEAGKVSSSIIAKASTGGLTGTTQAATTISQAINPTVPINGSSAKPSMTTKVTDVVTEKTMTVTLGTGSTASVATSVVRATVQKTVTVPCTEATAAPVASTESTTTKTATTKVTRTVTVSRTKPTGPVDNKQIVNSSGAGECAASTVTVKETVTAPASTVYVTVGGPAATNAGNEKPAVTQPPTSDKSSNSGNNNKGSDKSKVSSDCPDQTTTLQATVTVVPYPSGNGTHSSGHAKPSGFARLRR</sequence>